<reference evidence="3" key="2">
    <citation type="submission" date="2015-01" db="EMBL/GenBank/DDBJ databases">
        <title>Evolutionary Origins and Diversification of the Mycorrhizal Mutualists.</title>
        <authorList>
            <consortium name="DOE Joint Genome Institute"/>
            <consortium name="Mycorrhizal Genomics Consortium"/>
            <person name="Kohler A."/>
            <person name="Kuo A."/>
            <person name="Nagy L.G."/>
            <person name="Floudas D."/>
            <person name="Copeland A."/>
            <person name="Barry K.W."/>
            <person name="Cichocki N."/>
            <person name="Veneault-Fourrey C."/>
            <person name="LaButti K."/>
            <person name="Lindquist E.A."/>
            <person name="Lipzen A."/>
            <person name="Lundell T."/>
            <person name="Morin E."/>
            <person name="Murat C."/>
            <person name="Riley R."/>
            <person name="Ohm R."/>
            <person name="Sun H."/>
            <person name="Tunlid A."/>
            <person name="Henrissat B."/>
            <person name="Grigoriev I.V."/>
            <person name="Hibbett D.S."/>
            <person name="Martin F."/>
        </authorList>
    </citation>
    <scope>NUCLEOTIDE SEQUENCE [LARGE SCALE GENOMIC DNA]</scope>
    <source>
        <strain evidence="3">MUT 4182</strain>
    </source>
</reference>
<evidence type="ECO:0000256" key="1">
    <source>
        <dbReference type="SAM" id="MobiDB-lite"/>
    </source>
</evidence>
<feature type="region of interest" description="Disordered" evidence="1">
    <location>
        <begin position="1"/>
        <end position="43"/>
    </location>
</feature>
<sequence>MSKTSFPANMNTPSSPRFYAIVSSNPVDKSRDSTRSPIFLKPGTPPNMLSPVQFIQQLSPMLPPPSSEGDRPRWLNEPLPSPLSVGQTPAPENNHRVHVGDRFIFLGGDYENFRSYIVEAVHRAGLVPFEAKATRTARDSTMTDYWFPYVENTRVFIDPGKPWFKVLAPFESMAQARELGVPKRKWLFLDGRDQATREEPIDLAKTMATKFVEAVLGFGWQDDAKWEVEWEMMDGTAERNGLRGVGWNWIADLKYGCTWSEPKGYESGRY</sequence>
<accession>A0A0C3QN75</accession>
<protein>
    <submittedName>
        <fullName evidence="2">Uncharacterized protein</fullName>
    </submittedName>
</protein>
<evidence type="ECO:0000313" key="2">
    <source>
        <dbReference type="EMBL" id="KIO34615.1"/>
    </source>
</evidence>
<dbReference type="HOGENOM" id="CLU_1031313_0_0_1"/>
<evidence type="ECO:0000313" key="3">
    <source>
        <dbReference type="Proteomes" id="UP000054248"/>
    </source>
</evidence>
<gene>
    <name evidence="2" type="ORF">M407DRAFT_240467</name>
</gene>
<feature type="compositionally biased region" description="Polar residues" evidence="1">
    <location>
        <begin position="1"/>
        <end position="15"/>
    </location>
</feature>
<name>A0A0C3QN75_9AGAM</name>
<dbReference type="AlphaFoldDB" id="A0A0C3QN75"/>
<dbReference type="Proteomes" id="UP000054248">
    <property type="component" value="Unassembled WGS sequence"/>
</dbReference>
<proteinExistence type="predicted"/>
<organism evidence="2 3">
    <name type="scientific">Tulasnella calospora MUT 4182</name>
    <dbReference type="NCBI Taxonomy" id="1051891"/>
    <lineage>
        <taxon>Eukaryota</taxon>
        <taxon>Fungi</taxon>
        <taxon>Dikarya</taxon>
        <taxon>Basidiomycota</taxon>
        <taxon>Agaricomycotina</taxon>
        <taxon>Agaricomycetes</taxon>
        <taxon>Cantharellales</taxon>
        <taxon>Tulasnellaceae</taxon>
        <taxon>Tulasnella</taxon>
    </lineage>
</organism>
<dbReference type="EMBL" id="KN822942">
    <property type="protein sequence ID" value="KIO34615.1"/>
    <property type="molecule type" value="Genomic_DNA"/>
</dbReference>
<reference evidence="2 3" key="1">
    <citation type="submission" date="2014-04" db="EMBL/GenBank/DDBJ databases">
        <authorList>
            <consortium name="DOE Joint Genome Institute"/>
            <person name="Kuo A."/>
            <person name="Girlanda M."/>
            <person name="Perotto S."/>
            <person name="Kohler A."/>
            <person name="Nagy L.G."/>
            <person name="Floudas D."/>
            <person name="Copeland A."/>
            <person name="Barry K.W."/>
            <person name="Cichocki N."/>
            <person name="Veneault-Fourrey C."/>
            <person name="LaButti K."/>
            <person name="Lindquist E.A."/>
            <person name="Lipzen A."/>
            <person name="Lundell T."/>
            <person name="Morin E."/>
            <person name="Murat C."/>
            <person name="Sun H."/>
            <person name="Tunlid A."/>
            <person name="Henrissat B."/>
            <person name="Grigoriev I.V."/>
            <person name="Hibbett D.S."/>
            <person name="Martin F."/>
            <person name="Nordberg H.P."/>
            <person name="Cantor M.N."/>
            <person name="Hua S.X."/>
        </authorList>
    </citation>
    <scope>NUCLEOTIDE SEQUENCE [LARGE SCALE GENOMIC DNA]</scope>
    <source>
        <strain evidence="2 3">MUT 4182</strain>
    </source>
</reference>
<dbReference type="OrthoDB" id="3136664at2759"/>
<keyword evidence="3" id="KW-1185">Reference proteome</keyword>
<feature type="region of interest" description="Disordered" evidence="1">
    <location>
        <begin position="60"/>
        <end position="93"/>
    </location>
</feature>